<dbReference type="EMBL" id="FOYI01000007">
    <property type="protein sequence ID" value="SFR12910.1"/>
    <property type="molecule type" value="Genomic_DNA"/>
</dbReference>
<name>A0A1I6E586_9RHOB</name>
<accession>A0A1I6E586</accession>
<keyword evidence="1" id="KW-1133">Transmembrane helix</keyword>
<protein>
    <submittedName>
        <fullName evidence="2">Uncharacterized protein</fullName>
    </submittedName>
</protein>
<dbReference type="STRING" id="871652.SAMN04515673_107138"/>
<dbReference type="RefSeq" id="WP_092080992.1">
    <property type="nucleotide sequence ID" value="NZ_FOYI01000007.1"/>
</dbReference>
<evidence type="ECO:0000313" key="3">
    <source>
        <dbReference type="Proteomes" id="UP000199302"/>
    </source>
</evidence>
<evidence type="ECO:0000313" key="2">
    <source>
        <dbReference type="EMBL" id="SFR12910.1"/>
    </source>
</evidence>
<dbReference type="OrthoDB" id="7862519at2"/>
<gene>
    <name evidence="2" type="ORF">SAMN04515673_107138</name>
</gene>
<keyword evidence="1" id="KW-0472">Membrane</keyword>
<sequence length="167" mass="17536">MFDHETDGPVMAEVPITVAPGRLLVAVGLLGALGLIFLLLGATAIGEGRFGPAALIPAGAVVLWAARELWRSGSAGLVFGPEGLRLGDGTVLAARDEMLSIDRGVFAFKPTGGFLLTLTPARRPNLWRPGLCWRVGRRLGVGGILRAHEAKLVAELLAADIAARRAR</sequence>
<reference evidence="2 3" key="1">
    <citation type="submission" date="2016-10" db="EMBL/GenBank/DDBJ databases">
        <authorList>
            <person name="de Groot N.N."/>
        </authorList>
    </citation>
    <scope>NUCLEOTIDE SEQUENCE [LARGE SCALE GENOMIC DNA]</scope>
    <source>
        <strain evidence="3">KMM 9023,NRIC 0796,JCM 17311,KCTC 23692</strain>
    </source>
</reference>
<keyword evidence="1" id="KW-0812">Transmembrane</keyword>
<keyword evidence="3" id="KW-1185">Reference proteome</keyword>
<dbReference type="Proteomes" id="UP000199302">
    <property type="component" value="Unassembled WGS sequence"/>
</dbReference>
<evidence type="ECO:0000256" key="1">
    <source>
        <dbReference type="SAM" id="Phobius"/>
    </source>
</evidence>
<feature type="transmembrane region" description="Helical" evidence="1">
    <location>
        <begin position="23"/>
        <end position="44"/>
    </location>
</feature>
<proteinExistence type="predicted"/>
<dbReference type="AlphaFoldDB" id="A0A1I6E586"/>
<organism evidence="2 3">
    <name type="scientific">Poseidonocella sedimentorum</name>
    <dbReference type="NCBI Taxonomy" id="871652"/>
    <lineage>
        <taxon>Bacteria</taxon>
        <taxon>Pseudomonadati</taxon>
        <taxon>Pseudomonadota</taxon>
        <taxon>Alphaproteobacteria</taxon>
        <taxon>Rhodobacterales</taxon>
        <taxon>Roseobacteraceae</taxon>
        <taxon>Poseidonocella</taxon>
    </lineage>
</organism>